<protein>
    <recommendedName>
        <fullName evidence="3">Peptidase A1 domain-containing protein</fullName>
    </recommendedName>
</protein>
<dbReference type="PROSITE" id="PS51767">
    <property type="entry name" value="PEPTIDASE_A1"/>
    <property type="match status" value="1"/>
</dbReference>
<dbReference type="InterPro" id="IPR033121">
    <property type="entry name" value="PEPTIDASE_A1"/>
</dbReference>
<dbReference type="InterPro" id="IPR032799">
    <property type="entry name" value="TAXi_C"/>
</dbReference>
<evidence type="ECO:0000256" key="2">
    <source>
        <dbReference type="SAM" id="MobiDB-lite"/>
    </source>
</evidence>
<dbReference type="InterPro" id="IPR021109">
    <property type="entry name" value="Peptidase_aspartic_dom_sf"/>
</dbReference>
<dbReference type="Proteomes" id="UP000015105">
    <property type="component" value="Chromosome 2D"/>
</dbReference>
<name>A0A453DFZ1_AEGTS</name>
<dbReference type="PANTHER" id="PTHR13683">
    <property type="entry name" value="ASPARTYL PROTEASES"/>
    <property type="match status" value="1"/>
</dbReference>
<reference evidence="5" key="2">
    <citation type="journal article" date="2017" name="Nat. Plants">
        <title>The Aegilops tauschii genome reveals multiple impacts of transposons.</title>
        <authorList>
            <person name="Zhao G."/>
            <person name="Zou C."/>
            <person name="Li K."/>
            <person name="Wang K."/>
            <person name="Li T."/>
            <person name="Gao L."/>
            <person name="Zhang X."/>
            <person name="Wang H."/>
            <person name="Yang Z."/>
            <person name="Liu X."/>
            <person name="Jiang W."/>
            <person name="Mao L."/>
            <person name="Kong X."/>
            <person name="Jiao Y."/>
            <person name="Jia J."/>
        </authorList>
    </citation>
    <scope>NUCLEOTIDE SEQUENCE [LARGE SCALE GENOMIC DNA]</scope>
    <source>
        <strain evidence="5">cv. AL8/78</strain>
    </source>
</reference>
<dbReference type="AlphaFoldDB" id="A0A453DFZ1"/>
<evidence type="ECO:0000256" key="1">
    <source>
        <dbReference type="ARBA" id="ARBA00007447"/>
    </source>
</evidence>
<reference evidence="4" key="3">
    <citation type="journal article" date="2017" name="Nature">
        <title>Genome sequence of the progenitor of the wheat D genome Aegilops tauschii.</title>
        <authorList>
            <person name="Luo M.C."/>
            <person name="Gu Y.Q."/>
            <person name="Puiu D."/>
            <person name="Wang H."/>
            <person name="Twardziok S.O."/>
            <person name="Deal K.R."/>
            <person name="Huo N."/>
            <person name="Zhu T."/>
            <person name="Wang L."/>
            <person name="Wang Y."/>
            <person name="McGuire P.E."/>
            <person name="Liu S."/>
            <person name="Long H."/>
            <person name="Ramasamy R.K."/>
            <person name="Rodriguez J.C."/>
            <person name="Van S.L."/>
            <person name="Yuan L."/>
            <person name="Wang Z."/>
            <person name="Xia Z."/>
            <person name="Xiao L."/>
            <person name="Anderson O.D."/>
            <person name="Ouyang S."/>
            <person name="Liang Y."/>
            <person name="Zimin A.V."/>
            <person name="Pertea G."/>
            <person name="Qi P."/>
            <person name="Bennetzen J.L."/>
            <person name="Dai X."/>
            <person name="Dawson M.W."/>
            <person name="Muller H.G."/>
            <person name="Kugler K."/>
            <person name="Rivarola-Duarte L."/>
            <person name="Spannagl M."/>
            <person name="Mayer K.F.X."/>
            <person name="Lu F.H."/>
            <person name="Bevan M.W."/>
            <person name="Leroy P."/>
            <person name="Li P."/>
            <person name="You F.M."/>
            <person name="Sun Q."/>
            <person name="Liu Z."/>
            <person name="Lyons E."/>
            <person name="Wicker T."/>
            <person name="Salzberg S.L."/>
            <person name="Devos K.M."/>
            <person name="Dvorak J."/>
        </authorList>
    </citation>
    <scope>NUCLEOTIDE SEQUENCE [LARGE SCALE GENOMIC DNA]</scope>
    <source>
        <strain evidence="4">cv. AL8/78</strain>
    </source>
</reference>
<dbReference type="Gramene" id="AET2Gv21228700.2">
    <property type="protein sequence ID" value="AET2Gv21228700.2"/>
    <property type="gene ID" value="AET2Gv21228700"/>
</dbReference>
<dbReference type="EnsemblPlants" id="AET2Gv21228700.2">
    <property type="protein sequence ID" value="AET2Gv21228700.2"/>
    <property type="gene ID" value="AET2Gv21228700"/>
</dbReference>
<reference evidence="5" key="1">
    <citation type="journal article" date="2014" name="Science">
        <title>Ancient hybridizations among the ancestral genomes of bread wheat.</title>
        <authorList>
            <consortium name="International Wheat Genome Sequencing Consortium,"/>
            <person name="Marcussen T."/>
            <person name="Sandve S.R."/>
            <person name="Heier L."/>
            <person name="Spannagl M."/>
            <person name="Pfeifer M."/>
            <person name="Jakobsen K.S."/>
            <person name="Wulff B.B."/>
            <person name="Steuernagel B."/>
            <person name="Mayer K.F."/>
            <person name="Olsen O.A."/>
        </authorList>
    </citation>
    <scope>NUCLEOTIDE SEQUENCE [LARGE SCALE GENOMIC DNA]</scope>
    <source>
        <strain evidence="5">cv. AL8/78</strain>
    </source>
</reference>
<reference evidence="4" key="4">
    <citation type="submission" date="2019-03" db="UniProtKB">
        <authorList>
            <consortium name="EnsemblPlants"/>
        </authorList>
    </citation>
    <scope>IDENTIFICATION</scope>
</reference>
<keyword evidence="5" id="KW-1185">Reference proteome</keyword>
<feature type="compositionally biased region" description="Basic residues" evidence="2">
    <location>
        <begin position="239"/>
        <end position="250"/>
    </location>
</feature>
<comment type="similarity">
    <text evidence="1">Belongs to the peptidase A1 family.</text>
</comment>
<feature type="domain" description="Peptidase A1" evidence="3">
    <location>
        <begin position="291"/>
        <end position="415"/>
    </location>
</feature>
<dbReference type="GO" id="GO:0004190">
    <property type="term" value="F:aspartic-type endopeptidase activity"/>
    <property type="evidence" value="ECO:0007669"/>
    <property type="project" value="InterPro"/>
</dbReference>
<feature type="compositionally biased region" description="Basic residues" evidence="2">
    <location>
        <begin position="223"/>
        <end position="232"/>
    </location>
</feature>
<dbReference type="PANTHER" id="PTHR13683:SF265">
    <property type="entry name" value="PROTEIN ASPARTIC PROTEASE IN GUARD CELL 2"/>
    <property type="match status" value="1"/>
</dbReference>
<sequence length="419" mass="45264">RRFGFVTVVTAVPLHRPSQLHHGCGHVTILILVAAPRWPPLAGAAAPRRRLRQDVPINAARGARPRGKGCRAGRVPPGSPLADDDDDGGGVGGGVRHLRGQRRVLRPRRRGVAAHGAVPGRGLRERRHLGAVPPLRRVLPAGRPSLRPGRVSVLRHRAVRLRRLPDATRRVIRLRRLRSVPVPGVVRRRVVHPGRTRDGDAHVRGQHAGAGRRNRLRPPQPRPLRRGGRPARPRLGPHVARRAAWRRGRRCLQLLPRQPRRRRRRRVARARPGRRHAGGRRDGLFDLTEDGGGGVVMDTGTAVTRLPADAYAALRDAFADAVGGGLPRAPGVSLLDTCYDLSGYASVRVPTVALYFGRDGAALTLPARNLLVEMGGGVYCLAFAASASGLSILGNIQQQGIQITVDSATGYVGFGPATC</sequence>
<evidence type="ECO:0000313" key="5">
    <source>
        <dbReference type="Proteomes" id="UP000015105"/>
    </source>
</evidence>
<dbReference type="SUPFAM" id="SSF50630">
    <property type="entry name" value="Acid proteases"/>
    <property type="match status" value="1"/>
</dbReference>
<evidence type="ECO:0000313" key="4">
    <source>
        <dbReference type="EnsemblPlants" id="AET2Gv21228700.2"/>
    </source>
</evidence>
<feature type="compositionally biased region" description="Basic residues" evidence="2">
    <location>
        <begin position="258"/>
        <end position="278"/>
    </location>
</feature>
<proteinExistence type="inferred from homology"/>
<dbReference type="Pfam" id="PF14541">
    <property type="entry name" value="TAXi_C"/>
    <property type="match status" value="1"/>
</dbReference>
<dbReference type="GO" id="GO:0006508">
    <property type="term" value="P:proteolysis"/>
    <property type="evidence" value="ECO:0007669"/>
    <property type="project" value="InterPro"/>
</dbReference>
<feature type="region of interest" description="Disordered" evidence="2">
    <location>
        <begin position="61"/>
        <end position="96"/>
    </location>
</feature>
<evidence type="ECO:0000259" key="3">
    <source>
        <dbReference type="PROSITE" id="PS51767"/>
    </source>
</evidence>
<organism evidence="4 5">
    <name type="scientific">Aegilops tauschii subsp. strangulata</name>
    <name type="common">Goatgrass</name>
    <dbReference type="NCBI Taxonomy" id="200361"/>
    <lineage>
        <taxon>Eukaryota</taxon>
        <taxon>Viridiplantae</taxon>
        <taxon>Streptophyta</taxon>
        <taxon>Embryophyta</taxon>
        <taxon>Tracheophyta</taxon>
        <taxon>Spermatophyta</taxon>
        <taxon>Magnoliopsida</taxon>
        <taxon>Liliopsida</taxon>
        <taxon>Poales</taxon>
        <taxon>Poaceae</taxon>
        <taxon>BOP clade</taxon>
        <taxon>Pooideae</taxon>
        <taxon>Triticodae</taxon>
        <taxon>Triticeae</taxon>
        <taxon>Triticinae</taxon>
        <taxon>Aegilops</taxon>
    </lineage>
</organism>
<feature type="region of interest" description="Disordered" evidence="2">
    <location>
        <begin position="191"/>
        <end position="285"/>
    </location>
</feature>
<dbReference type="InterPro" id="IPR001461">
    <property type="entry name" value="Aspartic_peptidase_A1"/>
</dbReference>
<dbReference type="Gene3D" id="2.40.70.10">
    <property type="entry name" value="Acid Proteases"/>
    <property type="match status" value="1"/>
</dbReference>
<reference evidence="4" key="5">
    <citation type="journal article" date="2021" name="G3 (Bethesda)">
        <title>Aegilops tauschii genome assembly Aet v5.0 features greater sequence contiguity and improved annotation.</title>
        <authorList>
            <person name="Wang L."/>
            <person name="Zhu T."/>
            <person name="Rodriguez J.C."/>
            <person name="Deal K.R."/>
            <person name="Dubcovsky J."/>
            <person name="McGuire P.E."/>
            <person name="Lux T."/>
            <person name="Spannagl M."/>
            <person name="Mayer K.F.X."/>
            <person name="Baldrich P."/>
            <person name="Meyers B.C."/>
            <person name="Huo N."/>
            <person name="Gu Y.Q."/>
            <person name="Zhou H."/>
            <person name="Devos K.M."/>
            <person name="Bennetzen J.L."/>
            <person name="Unver T."/>
            <person name="Budak H."/>
            <person name="Gulick P.J."/>
            <person name="Galiba G."/>
            <person name="Kalapos B."/>
            <person name="Nelson D.R."/>
            <person name="Li P."/>
            <person name="You F.M."/>
            <person name="Luo M.C."/>
            <person name="Dvorak J."/>
        </authorList>
    </citation>
    <scope>NUCLEOTIDE SEQUENCE [LARGE SCALE GENOMIC DNA]</scope>
    <source>
        <strain evidence="4">cv. AL8/78</strain>
    </source>
</reference>
<accession>A0A453DFZ1</accession>